<evidence type="ECO:0000313" key="2">
    <source>
        <dbReference type="Proteomes" id="UP000492821"/>
    </source>
</evidence>
<keyword evidence="1" id="KW-0812">Transmembrane</keyword>
<proteinExistence type="predicted"/>
<reference evidence="3" key="2">
    <citation type="submission" date="2020-10" db="UniProtKB">
        <authorList>
            <consortium name="WormBaseParasite"/>
        </authorList>
    </citation>
    <scope>IDENTIFICATION</scope>
</reference>
<feature type="transmembrane region" description="Helical" evidence="1">
    <location>
        <begin position="7"/>
        <end position="26"/>
    </location>
</feature>
<evidence type="ECO:0000256" key="1">
    <source>
        <dbReference type="SAM" id="Phobius"/>
    </source>
</evidence>
<organism evidence="2 3">
    <name type="scientific">Panagrellus redivivus</name>
    <name type="common">Microworm</name>
    <dbReference type="NCBI Taxonomy" id="6233"/>
    <lineage>
        <taxon>Eukaryota</taxon>
        <taxon>Metazoa</taxon>
        <taxon>Ecdysozoa</taxon>
        <taxon>Nematoda</taxon>
        <taxon>Chromadorea</taxon>
        <taxon>Rhabditida</taxon>
        <taxon>Tylenchina</taxon>
        <taxon>Panagrolaimomorpha</taxon>
        <taxon>Panagrolaimoidea</taxon>
        <taxon>Panagrolaimidae</taxon>
        <taxon>Panagrellus</taxon>
    </lineage>
</organism>
<accession>A0A7E4V8X2</accession>
<dbReference type="Proteomes" id="UP000492821">
    <property type="component" value="Unassembled WGS sequence"/>
</dbReference>
<keyword evidence="1" id="KW-1133">Transmembrane helix</keyword>
<dbReference type="WBParaSite" id="Pan_g17520.t1">
    <property type="protein sequence ID" value="Pan_g17520.t1"/>
    <property type="gene ID" value="Pan_g17520"/>
</dbReference>
<name>A0A7E4V8X2_PANRE</name>
<evidence type="ECO:0000313" key="3">
    <source>
        <dbReference type="WBParaSite" id="Pan_g17520.t1"/>
    </source>
</evidence>
<sequence>MRSGHTVIVISYIKSILETLFAWGFIEKVEGDTVRLDTDPNNDPRQVCPPDFKNGYHYWEFVKIPSGCEIKIIGATHPLAKFKLTVYILLGISAVILLISLGAVIFCLLRQHQTQESKRRGPQTDQ</sequence>
<keyword evidence="2" id="KW-1185">Reference proteome</keyword>
<keyword evidence="1" id="KW-0472">Membrane</keyword>
<feature type="transmembrane region" description="Helical" evidence="1">
    <location>
        <begin position="86"/>
        <end position="109"/>
    </location>
</feature>
<dbReference type="AlphaFoldDB" id="A0A7E4V8X2"/>
<reference evidence="2" key="1">
    <citation type="journal article" date="2013" name="Genetics">
        <title>The draft genome and transcriptome of Panagrellus redivivus are shaped by the harsh demands of a free-living lifestyle.</title>
        <authorList>
            <person name="Srinivasan J."/>
            <person name="Dillman A.R."/>
            <person name="Macchietto M.G."/>
            <person name="Heikkinen L."/>
            <person name="Lakso M."/>
            <person name="Fracchia K.M."/>
            <person name="Antoshechkin I."/>
            <person name="Mortazavi A."/>
            <person name="Wong G."/>
            <person name="Sternberg P.W."/>
        </authorList>
    </citation>
    <scope>NUCLEOTIDE SEQUENCE [LARGE SCALE GENOMIC DNA]</scope>
    <source>
        <strain evidence="2">MT8872</strain>
    </source>
</reference>
<protein>
    <submittedName>
        <fullName evidence="3">CUB domain-containing protein</fullName>
    </submittedName>
</protein>